<accession>A0A3B1DEX0</accession>
<gene>
    <name evidence="2" type="ORF">MNBD_UNCLBAC01-921</name>
</gene>
<dbReference type="NCBIfam" id="TIGR02595">
    <property type="entry name" value="PEP_CTERM"/>
    <property type="match status" value="1"/>
</dbReference>
<protein>
    <recommendedName>
        <fullName evidence="1">Ice-binding protein C-terminal domain-containing protein</fullName>
    </recommendedName>
</protein>
<sequence>MKKLLLTFALVAGLIVSASNADAIQISLDVSSLGLGSGDGVTQLFDEFAFNSQTTSTDFDGIPGGAFTDVGNVRITDFNAATSTDQEGINTAWTLTAVWTDLSGTSTVIGPGSLDYTYTSGTMKIYAAAGVPNNFDGDGDLLFEGADDDTGFTTGTEIASLSLISGSGFVRPTPLGLTGASKLFWQFDTMETGIWKDEFGNDLKDSIPLVLAIADANMNNLTSGGPGVLWSDQNGSVAINNTVSPTIPEPATMLLFGSGLIGFIAKRKKRA</sequence>
<dbReference type="Pfam" id="PF07589">
    <property type="entry name" value="PEP-CTERM"/>
    <property type="match status" value="1"/>
</dbReference>
<dbReference type="EMBL" id="UOGJ01000127">
    <property type="protein sequence ID" value="VAX37401.1"/>
    <property type="molecule type" value="Genomic_DNA"/>
</dbReference>
<name>A0A3B1DEX0_9ZZZZ</name>
<dbReference type="AlphaFoldDB" id="A0A3B1DEX0"/>
<proteinExistence type="predicted"/>
<evidence type="ECO:0000313" key="2">
    <source>
        <dbReference type="EMBL" id="VAX37401.1"/>
    </source>
</evidence>
<evidence type="ECO:0000259" key="1">
    <source>
        <dbReference type="Pfam" id="PF07589"/>
    </source>
</evidence>
<organism evidence="2">
    <name type="scientific">hydrothermal vent metagenome</name>
    <dbReference type="NCBI Taxonomy" id="652676"/>
    <lineage>
        <taxon>unclassified sequences</taxon>
        <taxon>metagenomes</taxon>
        <taxon>ecological metagenomes</taxon>
    </lineage>
</organism>
<feature type="domain" description="Ice-binding protein C-terminal" evidence="1">
    <location>
        <begin position="246"/>
        <end position="268"/>
    </location>
</feature>
<reference evidence="2" key="1">
    <citation type="submission" date="2018-06" db="EMBL/GenBank/DDBJ databases">
        <authorList>
            <person name="Zhirakovskaya E."/>
        </authorList>
    </citation>
    <scope>NUCLEOTIDE SEQUENCE</scope>
</reference>
<dbReference type="InterPro" id="IPR013424">
    <property type="entry name" value="Ice-binding_C"/>
</dbReference>